<dbReference type="EMBL" id="CAUYUJ010021233">
    <property type="protein sequence ID" value="CAK0903446.1"/>
    <property type="molecule type" value="Genomic_DNA"/>
</dbReference>
<evidence type="ECO:0000313" key="3">
    <source>
        <dbReference type="Proteomes" id="UP001189429"/>
    </source>
</evidence>
<name>A0ABN9XTS3_9DINO</name>
<evidence type="ECO:0000313" key="2">
    <source>
        <dbReference type="EMBL" id="CAK0903446.1"/>
    </source>
</evidence>
<feature type="region of interest" description="Disordered" evidence="1">
    <location>
        <begin position="205"/>
        <end position="264"/>
    </location>
</feature>
<organism evidence="2 3">
    <name type="scientific">Prorocentrum cordatum</name>
    <dbReference type="NCBI Taxonomy" id="2364126"/>
    <lineage>
        <taxon>Eukaryota</taxon>
        <taxon>Sar</taxon>
        <taxon>Alveolata</taxon>
        <taxon>Dinophyceae</taxon>
        <taxon>Prorocentrales</taxon>
        <taxon>Prorocentraceae</taxon>
        <taxon>Prorocentrum</taxon>
    </lineage>
</organism>
<feature type="region of interest" description="Disordered" evidence="1">
    <location>
        <begin position="1"/>
        <end position="98"/>
    </location>
</feature>
<protein>
    <submittedName>
        <fullName evidence="2">Uncharacterized protein</fullName>
    </submittedName>
</protein>
<feature type="compositionally biased region" description="Polar residues" evidence="1">
    <location>
        <begin position="224"/>
        <end position="233"/>
    </location>
</feature>
<feature type="non-terminal residue" evidence="2">
    <location>
        <position position="1"/>
    </location>
</feature>
<proteinExistence type="predicted"/>
<feature type="compositionally biased region" description="Gly residues" evidence="1">
    <location>
        <begin position="237"/>
        <end position="246"/>
    </location>
</feature>
<feature type="non-terminal residue" evidence="2">
    <location>
        <position position="264"/>
    </location>
</feature>
<accession>A0ABN9XTS3</accession>
<comment type="caution">
    <text evidence="2">The sequence shown here is derived from an EMBL/GenBank/DDBJ whole genome shotgun (WGS) entry which is preliminary data.</text>
</comment>
<sequence length="264" mass="27005">RSAQPCPGPLLGRPARAGGHRVRPRWRPRRGVGALRCGPGAVPAPQGGPRGARRGAGQRGPAPGGREGLRRGAAARSGGRQRDKVPVHRLPAPAGGAAGSGLQVLSAAAAARRHSGCPISQGSDGAEAWHGWLVGGCGEQVPPVRAVLRREADVREIRGRTPEERLRRFLRAGRRPRGRRGRPLGRDAAARREAEGHALCGVAEPEPRVRRLHGTSPCGFGSDPTRSNPSGPDSMQVGGGGAAAGGGKDDALVGPPAGLGLGAL</sequence>
<keyword evidence="3" id="KW-1185">Reference proteome</keyword>
<feature type="compositionally biased region" description="Low complexity" evidence="1">
    <location>
        <begin position="38"/>
        <end position="47"/>
    </location>
</feature>
<feature type="region of interest" description="Disordered" evidence="1">
    <location>
        <begin position="175"/>
        <end position="194"/>
    </location>
</feature>
<feature type="compositionally biased region" description="Basic and acidic residues" evidence="1">
    <location>
        <begin position="184"/>
        <end position="194"/>
    </location>
</feature>
<feature type="compositionally biased region" description="Basic residues" evidence="1">
    <location>
        <begin position="18"/>
        <end position="30"/>
    </location>
</feature>
<dbReference type="Proteomes" id="UP001189429">
    <property type="component" value="Unassembled WGS sequence"/>
</dbReference>
<gene>
    <name evidence="2" type="ORF">PCOR1329_LOCUS79768</name>
</gene>
<reference evidence="2" key="1">
    <citation type="submission" date="2023-10" db="EMBL/GenBank/DDBJ databases">
        <authorList>
            <person name="Chen Y."/>
            <person name="Shah S."/>
            <person name="Dougan E. K."/>
            <person name="Thang M."/>
            <person name="Chan C."/>
        </authorList>
    </citation>
    <scope>NUCLEOTIDE SEQUENCE [LARGE SCALE GENOMIC DNA]</scope>
</reference>
<evidence type="ECO:0000256" key="1">
    <source>
        <dbReference type="SAM" id="MobiDB-lite"/>
    </source>
</evidence>